<organism evidence="3 4">
    <name type="scientific">Trichonephila inaurata madagascariensis</name>
    <dbReference type="NCBI Taxonomy" id="2747483"/>
    <lineage>
        <taxon>Eukaryota</taxon>
        <taxon>Metazoa</taxon>
        <taxon>Ecdysozoa</taxon>
        <taxon>Arthropoda</taxon>
        <taxon>Chelicerata</taxon>
        <taxon>Arachnida</taxon>
        <taxon>Araneae</taxon>
        <taxon>Araneomorphae</taxon>
        <taxon>Entelegynae</taxon>
        <taxon>Araneoidea</taxon>
        <taxon>Nephilidae</taxon>
        <taxon>Trichonephila</taxon>
        <taxon>Trichonephila inaurata</taxon>
    </lineage>
</organism>
<proteinExistence type="predicted"/>
<feature type="compositionally biased region" description="Low complexity" evidence="1">
    <location>
        <begin position="1"/>
        <end position="12"/>
    </location>
</feature>
<feature type="region of interest" description="Disordered" evidence="1">
    <location>
        <begin position="1"/>
        <end position="38"/>
    </location>
</feature>
<evidence type="ECO:0000256" key="1">
    <source>
        <dbReference type="SAM" id="MobiDB-lite"/>
    </source>
</evidence>
<gene>
    <name evidence="2" type="ORF">TNIN_263531</name>
    <name evidence="3" type="ORF">TNIN_263601</name>
</gene>
<evidence type="ECO:0000313" key="3">
    <source>
        <dbReference type="EMBL" id="GFS43193.1"/>
    </source>
</evidence>
<reference evidence="3" key="1">
    <citation type="submission" date="2020-08" db="EMBL/GenBank/DDBJ databases">
        <title>Multicomponent nature underlies the extraordinary mechanical properties of spider dragline silk.</title>
        <authorList>
            <person name="Kono N."/>
            <person name="Nakamura H."/>
            <person name="Mori M."/>
            <person name="Yoshida Y."/>
            <person name="Ohtoshi R."/>
            <person name="Malay A.D."/>
            <person name="Moran D.A.P."/>
            <person name="Tomita M."/>
            <person name="Numata K."/>
            <person name="Arakawa K."/>
        </authorList>
    </citation>
    <scope>NUCLEOTIDE SEQUENCE</scope>
</reference>
<dbReference type="Proteomes" id="UP000886998">
    <property type="component" value="Unassembled WGS sequence"/>
</dbReference>
<evidence type="ECO:0000313" key="2">
    <source>
        <dbReference type="EMBL" id="GFS43184.1"/>
    </source>
</evidence>
<name>A0A8X6MB68_9ARAC</name>
<protein>
    <submittedName>
        <fullName evidence="3">Uncharacterized protein</fullName>
    </submittedName>
</protein>
<sequence length="79" mass="8615">MSRTSSTRRSNSVQVKAPKCESSSVGKRTSEEEEQKGVKTDTFLLVSFPREIRGSNEGSEGRSCCAEACPTFPDVRGQV</sequence>
<evidence type="ECO:0000313" key="4">
    <source>
        <dbReference type="Proteomes" id="UP000886998"/>
    </source>
</evidence>
<dbReference type="EMBL" id="BMAV01025642">
    <property type="protein sequence ID" value="GFS43184.1"/>
    <property type="molecule type" value="Genomic_DNA"/>
</dbReference>
<dbReference type="EMBL" id="BMAV01025642">
    <property type="protein sequence ID" value="GFS43193.1"/>
    <property type="molecule type" value="Genomic_DNA"/>
</dbReference>
<comment type="caution">
    <text evidence="3">The sequence shown here is derived from an EMBL/GenBank/DDBJ whole genome shotgun (WGS) entry which is preliminary data.</text>
</comment>
<dbReference type="AlphaFoldDB" id="A0A8X6MB68"/>
<accession>A0A8X6MB68</accession>
<keyword evidence="4" id="KW-1185">Reference proteome</keyword>